<accession>M0DXA7</accession>
<feature type="region of interest" description="Disordered" evidence="1">
    <location>
        <begin position="108"/>
        <end position="130"/>
    </location>
</feature>
<comment type="caution">
    <text evidence="2">The sequence shown here is derived from an EMBL/GenBank/DDBJ whole genome shotgun (WGS) entry which is preliminary data.</text>
</comment>
<dbReference type="AlphaFoldDB" id="M0DXA7"/>
<evidence type="ECO:0000313" key="2">
    <source>
        <dbReference type="EMBL" id="ELZ38724.1"/>
    </source>
</evidence>
<keyword evidence="3" id="KW-1185">Reference proteome</keyword>
<evidence type="ECO:0000256" key="1">
    <source>
        <dbReference type="SAM" id="MobiDB-lite"/>
    </source>
</evidence>
<proteinExistence type="predicted"/>
<dbReference type="InterPro" id="IPR055550">
    <property type="entry name" value="DUF7126"/>
</dbReference>
<protein>
    <submittedName>
        <fullName evidence="2">CTP/GMP synthase operon protein</fullName>
    </submittedName>
</protein>
<dbReference type="Pfam" id="PF23443">
    <property type="entry name" value="DUF7126"/>
    <property type="match status" value="1"/>
</dbReference>
<dbReference type="RefSeq" id="WP_006628995.1">
    <property type="nucleotide sequence ID" value="NZ_AOJD01000035.1"/>
</dbReference>
<dbReference type="EMBL" id="AOJD01000035">
    <property type="protein sequence ID" value="ELZ38724.1"/>
    <property type="molecule type" value="Genomic_DNA"/>
</dbReference>
<reference evidence="2 3" key="1">
    <citation type="journal article" date="2014" name="PLoS Genet.">
        <title>Phylogenetically driven sequencing of extremely halophilic archaea reveals strategies for static and dynamic osmo-response.</title>
        <authorList>
            <person name="Becker E.A."/>
            <person name="Seitzer P.M."/>
            <person name="Tritt A."/>
            <person name="Larsen D."/>
            <person name="Krusor M."/>
            <person name="Yao A.I."/>
            <person name="Wu D."/>
            <person name="Madern D."/>
            <person name="Eisen J.A."/>
            <person name="Darling A.E."/>
            <person name="Facciotti M.T."/>
        </authorList>
    </citation>
    <scope>NUCLEOTIDE SEQUENCE [LARGE SCALE GENOMIC DNA]</scope>
    <source>
        <strain evidence="2 3">DSM 14210</strain>
    </source>
</reference>
<dbReference type="PATRIC" id="fig|1227485.3.peg.1262"/>
<dbReference type="OrthoDB" id="302988at2157"/>
<dbReference type="Proteomes" id="UP000011523">
    <property type="component" value="Unassembled WGS sequence"/>
</dbReference>
<gene>
    <name evidence="2" type="ORF">C472_06540</name>
</gene>
<name>M0DXA7_9EURY</name>
<organism evidence="2 3">
    <name type="scientific">Halorubrum tebenquichense DSM 14210</name>
    <dbReference type="NCBI Taxonomy" id="1227485"/>
    <lineage>
        <taxon>Archaea</taxon>
        <taxon>Methanobacteriati</taxon>
        <taxon>Methanobacteriota</taxon>
        <taxon>Stenosarchaea group</taxon>
        <taxon>Halobacteria</taxon>
        <taxon>Halobacteriales</taxon>
        <taxon>Haloferacaceae</taxon>
        <taxon>Halorubrum</taxon>
    </lineage>
</organism>
<evidence type="ECO:0000313" key="3">
    <source>
        <dbReference type="Proteomes" id="UP000011523"/>
    </source>
</evidence>
<sequence length="130" mass="13430">MADRTTAVVAGPDERGLGEELAALGVEITRIDGLVTRAKLDAAGIADADLFVLTDVEEATGIPVAKELNPDVRIVTYASRSLPEFVATVADLAVDPDLLGPGTVAEELLADDDADDAESVGAEPDDESEP</sequence>